<feature type="chain" id="PRO_5032808761" evidence="1">
    <location>
        <begin position="21"/>
        <end position="125"/>
    </location>
</feature>
<evidence type="ECO:0000313" key="2">
    <source>
        <dbReference type="EMBL" id="QPC98289.1"/>
    </source>
</evidence>
<accession>A0A7S8F347</accession>
<evidence type="ECO:0000313" key="3">
    <source>
        <dbReference type="Proteomes" id="UP000594459"/>
    </source>
</evidence>
<dbReference type="KEGG" id="qso:IRL76_10515"/>
<gene>
    <name evidence="2" type="ORF">IRL76_10515</name>
</gene>
<keyword evidence="1" id="KW-0732">Signal</keyword>
<proteinExistence type="predicted"/>
<reference evidence="2 3" key="1">
    <citation type="submission" date="2020-11" db="EMBL/GenBank/DDBJ databases">
        <title>The genome sequence of Erythrobacter sp. 6D36.</title>
        <authorList>
            <person name="Liu Y."/>
        </authorList>
    </citation>
    <scope>NUCLEOTIDE SEQUENCE [LARGE SCALE GENOMIC DNA]</scope>
    <source>
        <strain evidence="2 3">6D36</strain>
    </source>
</reference>
<organism evidence="2 3">
    <name type="scientific">Qipengyuania soli</name>
    <dbReference type="NCBI Taxonomy" id="2782568"/>
    <lineage>
        <taxon>Bacteria</taxon>
        <taxon>Pseudomonadati</taxon>
        <taxon>Pseudomonadota</taxon>
        <taxon>Alphaproteobacteria</taxon>
        <taxon>Sphingomonadales</taxon>
        <taxon>Erythrobacteraceae</taxon>
        <taxon>Qipengyuania</taxon>
    </lineage>
</organism>
<feature type="signal peptide" evidence="1">
    <location>
        <begin position="1"/>
        <end position="20"/>
    </location>
</feature>
<protein>
    <submittedName>
        <fullName evidence="2">Uncharacterized protein</fullName>
    </submittedName>
</protein>
<dbReference type="AlphaFoldDB" id="A0A7S8F347"/>
<dbReference type="RefSeq" id="WP_200981296.1">
    <property type="nucleotide sequence ID" value="NZ_CP064654.1"/>
</dbReference>
<sequence>MSQGVTIAMALMLASCTTTAGEGIAVNETPDRCIVDGASLAGLDHDTICSVVRQEFRSAGGSDAMGIAIAIVSDRQAHGRLLDADGQEVATLTLDISDATLNESAFRHFGGSLAQVAQSKTDKST</sequence>
<evidence type="ECO:0000256" key="1">
    <source>
        <dbReference type="SAM" id="SignalP"/>
    </source>
</evidence>
<name>A0A7S8F347_9SPHN</name>
<keyword evidence="3" id="KW-1185">Reference proteome</keyword>
<dbReference type="EMBL" id="CP064654">
    <property type="protein sequence ID" value="QPC98289.1"/>
    <property type="molecule type" value="Genomic_DNA"/>
</dbReference>
<dbReference type="Proteomes" id="UP000594459">
    <property type="component" value="Chromosome"/>
</dbReference>